<dbReference type="Pfam" id="PF10531">
    <property type="entry name" value="SLBB"/>
    <property type="match status" value="1"/>
</dbReference>
<dbReference type="Pfam" id="PF02563">
    <property type="entry name" value="Poly_export"/>
    <property type="match status" value="1"/>
</dbReference>
<dbReference type="EMBL" id="CP023344">
    <property type="protein sequence ID" value="ATC62597.1"/>
    <property type="molecule type" value="Genomic_DNA"/>
</dbReference>
<dbReference type="InterPro" id="IPR003715">
    <property type="entry name" value="Poly_export_N"/>
</dbReference>
<keyword evidence="7" id="KW-1185">Reference proteome</keyword>
<dbReference type="InterPro" id="IPR019554">
    <property type="entry name" value="Soluble_ligand-bd"/>
</dbReference>
<proteinExistence type="predicted"/>
<evidence type="ECO:0000313" key="7">
    <source>
        <dbReference type="Proteomes" id="UP000217265"/>
    </source>
</evidence>
<reference evidence="6 7" key="1">
    <citation type="submission" date="2017-09" db="EMBL/GenBank/DDBJ databases">
        <title>Complete genome sequence of Verrucomicrobial strain HZ-65, isolated from freshwater.</title>
        <authorList>
            <person name="Choi A."/>
        </authorList>
    </citation>
    <scope>NUCLEOTIDE SEQUENCE [LARGE SCALE GENOMIC DNA]</scope>
    <source>
        <strain evidence="6 7">HZ-65</strain>
    </source>
</reference>
<accession>A0A290Q2R9</accession>
<dbReference type="GO" id="GO:0015159">
    <property type="term" value="F:polysaccharide transmembrane transporter activity"/>
    <property type="evidence" value="ECO:0007669"/>
    <property type="project" value="InterPro"/>
</dbReference>
<feature type="domain" description="Polysaccharide export protein N-terminal" evidence="4">
    <location>
        <begin position="45"/>
        <end position="116"/>
    </location>
</feature>
<dbReference type="Proteomes" id="UP000217265">
    <property type="component" value="Chromosome"/>
</dbReference>
<evidence type="ECO:0000313" key="6">
    <source>
        <dbReference type="EMBL" id="ATC62597.1"/>
    </source>
</evidence>
<protein>
    <recommendedName>
        <fullName evidence="8">Soluble ligand binding domain-containing protein</fullName>
    </recommendedName>
</protein>
<keyword evidence="1 3" id="KW-0732">Signal</keyword>
<dbReference type="PROSITE" id="PS51257">
    <property type="entry name" value="PROKAR_LIPOPROTEIN"/>
    <property type="match status" value="1"/>
</dbReference>
<evidence type="ECO:0000256" key="1">
    <source>
        <dbReference type="ARBA" id="ARBA00022729"/>
    </source>
</evidence>
<name>A0A290Q2R9_9BACT</name>
<feature type="signal peptide" evidence="3">
    <location>
        <begin position="1"/>
        <end position="22"/>
    </location>
</feature>
<feature type="domain" description="Soluble ligand binding" evidence="5">
    <location>
        <begin position="120"/>
        <end position="165"/>
    </location>
</feature>
<dbReference type="Gene3D" id="3.10.560.10">
    <property type="entry name" value="Outer membrane lipoprotein wza domain like"/>
    <property type="match status" value="1"/>
</dbReference>
<dbReference type="Gene3D" id="3.30.1950.10">
    <property type="entry name" value="wza like domain"/>
    <property type="match status" value="1"/>
</dbReference>
<gene>
    <name evidence="6" type="ORF">CMV30_00630</name>
</gene>
<feature type="chain" id="PRO_5013262168" description="Soluble ligand binding domain-containing protein" evidence="3">
    <location>
        <begin position="23"/>
        <end position="199"/>
    </location>
</feature>
<dbReference type="RefSeq" id="WP_096054232.1">
    <property type="nucleotide sequence ID" value="NZ_CP023344.1"/>
</dbReference>
<evidence type="ECO:0000259" key="5">
    <source>
        <dbReference type="Pfam" id="PF10531"/>
    </source>
</evidence>
<feature type="region of interest" description="Disordered" evidence="2">
    <location>
        <begin position="173"/>
        <end position="199"/>
    </location>
</feature>
<organism evidence="6 7">
    <name type="scientific">Nibricoccus aquaticus</name>
    <dbReference type="NCBI Taxonomy" id="2576891"/>
    <lineage>
        <taxon>Bacteria</taxon>
        <taxon>Pseudomonadati</taxon>
        <taxon>Verrucomicrobiota</taxon>
        <taxon>Opitutia</taxon>
        <taxon>Opitutales</taxon>
        <taxon>Opitutaceae</taxon>
        <taxon>Nibricoccus</taxon>
    </lineage>
</organism>
<dbReference type="InterPro" id="IPR049712">
    <property type="entry name" value="Poly_export"/>
</dbReference>
<dbReference type="OrthoDB" id="9789876at2"/>
<evidence type="ECO:0008006" key="8">
    <source>
        <dbReference type="Google" id="ProtNLM"/>
    </source>
</evidence>
<dbReference type="KEGG" id="vbh:CMV30_00630"/>
<dbReference type="AlphaFoldDB" id="A0A290Q2R9"/>
<dbReference type="PANTHER" id="PTHR33619">
    <property type="entry name" value="POLYSACCHARIDE EXPORT PROTEIN GFCE-RELATED"/>
    <property type="match status" value="1"/>
</dbReference>
<evidence type="ECO:0000256" key="3">
    <source>
        <dbReference type="SAM" id="SignalP"/>
    </source>
</evidence>
<evidence type="ECO:0000259" key="4">
    <source>
        <dbReference type="Pfam" id="PF02563"/>
    </source>
</evidence>
<sequence length="199" mass="21079">MLIASRLRLPALLLIAACALLAGCETTPANTAGNLKLPDTAAIASLRPGDSLVITLQGVPDPSSNPVQIDDQGLVTLPFIGAVSTTGTTTATLSQRIRETYLTKKIYTTVDVSVAVTERYIYVGGEVIRPGRIIWTPDLTVTKAIQAAGGFSLYAKENRLSLVRDRVAHPVNATAAEKNPAEDPRLMPGDSIQVPKSAF</sequence>
<evidence type="ECO:0000256" key="2">
    <source>
        <dbReference type="SAM" id="MobiDB-lite"/>
    </source>
</evidence>
<dbReference type="PANTHER" id="PTHR33619:SF3">
    <property type="entry name" value="POLYSACCHARIDE EXPORT PROTEIN GFCE-RELATED"/>
    <property type="match status" value="1"/>
</dbReference>